<keyword evidence="4" id="KW-1185">Reference proteome</keyword>
<dbReference type="InterPro" id="IPR002734">
    <property type="entry name" value="RibDG_C"/>
</dbReference>
<evidence type="ECO:0000259" key="1">
    <source>
        <dbReference type="Pfam" id="PF01872"/>
    </source>
</evidence>
<organism evidence="2 5">
    <name type="scientific">Leptospira langatensis</name>
    <dbReference type="NCBI Taxonomy" id="2484983"/>
    <lineage>
        <taxon>Bacteria</taxon>
        <taxon>Pseudomonadati</taxon>
        <taxon>Spirochaetota</taxon>
        <taxon>Spirochaetia</taxon>
        <taxon>Leptospirales</taxon>
        <taxon>Leptospiraceae</taxon>
        <taxon>Leptospira</taxon>
    </lineage>
</organism>
<feature type="domain" description="Bacterial bifunctional deaminase-reductase C-terminal" evidence="1">
    <location>
        <begin position="2"/>
        <end position="178"/>
    </location>
</feature>
<dbReference type="InterPro" id="IPR024072">
    <property type="entry name" value="DHFR-like_dom_sf"/>
</dbReference>
<dbReference type="OrthoDB" id="195113at2"/>
<evidence type="ECO:0000313" key="4">
    <source>
        <dbReference type="Proteomes" id="UP000297273"/>
    </source>
</evidence>
<evidence type="ECO:0000313" key="2">
    <source>
        <dbReference type="EMBL" id="TGJ98364.1"/>
    </source>
</evidence>
<dbReference type="EMBL" id="RQGC01000001">
    <property type="protein sequence ID" value="TGL43278.1"/>
    <property type="molecule type" value="Genomic_DNA"/>
</dbReference>
<dbReference type="Gene3D" id="3.40.430.10">
    <property type="entry name" value="Dihydrofolate Reductase, subunit A"/>
    <property type="match status" value="1"/>
</dbReference>
<proteinExistence type="predicted"/>
<comment type="caution">
    <text evidence="2">The sequence shown here is derived from an EMBL/GenBank/DDBJ whole genome shotgun (WGS) entry which is preliminary data.</text>
</comment>
<evidence type="ECO:0000313" key="3">
    <source>
        <dbReference type="EMBL" id="TGL43278.1"/>
    </source>
</evidence>
<dbReference type="RefSeq" id="WP_135642178.1">
    <property type="nucleotide sequence ID" value="NZ_RQER01000011.1"/>
</dbReference>
<dbReference type="EMBL" id="RQER01000011">
    <property type="protein sequence ID" value="TGJ98364.1"/>
    <property type="molecule type" value="Genomic_DNA"/>
</dbReference>
<accession>A0A5F1ZX65</accession>
<name>A0A5F1ZX65_9LEPT</name>
<evidence type="ECO:0000313" key="5">
    <source>
        <dbReference type="Proteomes" id="UP000297946"/>
    </source>
</evidence>
<dbReference type="SUPFAM" id="SSF53597">
    <property type="entry name" value="Dihydrofolate reductase-like"/>
    <property type="match status" value="1"/>
</dbReference>
<protein>
    <submittedName>
        <fullName evidence="2">Dihydrofolate reductase</fullName>
    </submittedName>
</protein>
<reference evidence="4 5" key="2">
    <citation type="journal article" date="2019" name="PLoS Negl. Trop. Dis.">
        <title>Revisiting the worldwide diversity of Leptospira species in the environment.</title>
        <authorList>
            <person name="Vincent A.T."/>
            <person name="Schiettekatte O."/>
            <person name="Bourhy P."/>
            <person name="Veyrier F.J."/>
            <person name="Picardeau M."/>
        </authorList>
    </citation>
    <scope>NUCLEOTIDE SEQUENCE [LARGE SCALE GENOMIC DNA]</scope>
    <source>
        <strain evidence="4">201702690</strain>
        <strain evidence="2 5">SSW18</strain>
    </source>
</reference>
<dbReference type="GO" id="GO:0009231">
    <property type="term" value="P:riboflavin biosynthetic process"/>
    <property type="evidence" value="ECO:0007669"/>
    <property type="project" value="InterPro"/>
</dbReference>
<reference evidence="3" key="1">
    <citation type="submission" date="2018-10" db="EMBL/GenBank/DDBJ databases">
        <authorList>
            <person name="Vincent A.T."/>
            <person name="Schiettekatte O."/>
            <person name="Bourhy P."/>
            <person name="Veyrier F.J."/>
            <person name="Picardeau M."/>
        </authorList>
    </citation>
    <scope>NUCLEOTIDE SEQUENCE</scope>
    <source>
        <strain evidence="3">201702690</strain>
    </source>
</reference>
<sequence length="186" mass="21097">MRKVIFAINMSADGYCSHTDMVAADDELHKYFADLLRNGDVLLYGRVTYELMVPFWPDVARDQSESEITNEFALVFDSMEKILFSKTWKKVEDPHTRLAKESLADEVISLKKKPGKDILVGSLSLASQLSELHLIDEYRFVIHPVISGNGPKLFDAVKLNERLRLDLLGSETFESGAVALRYRKSV</sequence>
<dbReference type="Proteomes" id="UP000297946">
    <property type="component" value="Unassembled WGS sequence"/>
</dbReference>
<dbReference type="GO" id="GO:0008703">
    <property type="term" value="F:5-amino-6-(5-phosphoribosylamino)uracil reductase activity"/>
    <property type="evidence" value="ECO:0007669"/>
    <property type="project" value="InterPro"/>
</dbReference>
<dbReference type="AlphaFoldDB" id="A0A5F1ZX65"/>
<gene>
    <name evidence="2" type="ORF">EHO57_17300</name>
    <name evidence="3" type="ORF">EHQ53_01160</name>
</gene>
<dbReference type="Proteomes" id="UP000297273">
    <property type="component" value="Unassembled WGS sequence"/>
</dbReference>
<dbReference type="Pfam" id="PF01872">
    <property type="entry name" value="RibD_C"/>
    <property type="match status" value="1"/>
</dbReference>